<comment type="caution">
    <text evidence="1">The sequence shown here is derived from an EMBL/GenBank/DDBJ whole genome shotgun (WGS) entry which is preliminary data.</text>
</comment>
<dbReference type="EMBL" id="BMAT01006831">
    <property type="protein sequence ID" value="GFS20598.1"/>
    <property type="molecule type" value="Genomic_DNA"/>
</dbReference>
<evidence type="ECO:0000313" key="2">
    <source>
        <dbReference type="Proteomes" id="UP000762676"/>
    </source>
</evidence>
<gene>
    <name evidence="1" type="ORF">ElyMa_003316900</name>
</gene>
<protein>
    <submittedName>
        <fullName evidence="1">Uncharacterized protein</fullName>
    </submittedName>
</protein>
<evidence type="ECO:0000313" key="1">
    <source>
        <dbReference type="EMBL" id="GFS20598.1"/>
    </source>
</evidence>
<proteinExistence type="predicted"/>
<dbReference type="Proteomes" id="UP000762676">
    <property type="component" value="Unassembled WGS sequence"/>
</dbReference>
<dbReference type="AlphaFoldDB" id="A0AAV4JCP9"/>
<keyword evidence="2" id="KW-1185">Reference proteome</keyword>
<sequence length="161" mass="18109">MRKKIMCSFYHASSTDALPQHHLCPPGPLYWCFYNRAIARDQLPPSHNGNSSCFLSPHVRKVYDRLSDDSLLQRCMRGMTQNANESYHVTIWQRCPKHIFVRANRIKIATALAVATFNKGSPALRELLSACGCSINEVMVGRAGNATQAESAGQRRSSWKK</sequence>
<reference evidence="1 2" key="1">
    <citation type="journal article" date="2021" name="Elife">
        <title>Chloroplast acquisition without the gene transfer in kleptoplastic sea slugs, Plakobranchus ocellatus.</title>
        <authorList>
            <person name="Maeda T."/>
            <person name="Takahashi S."/>
            <person name="Yoshida T."/>
            <person name="Shimamura S."/>
            <person name="Takaki Y."/>
            <person name="Nagai Y."/>
            <person name="Toyoda A."/>
            <person name="Suzuki Y."/>
            <person name="Arimoto A."/>
            <person name="Ishii H."/>
            <person name="Satoh N."/>
            <person name="Nishiyama T."/>
            <person name="Hasebe M."/>
            <person name="Maruyama T."/>
            <person name="Minagawa J."/>
            <person name="Obokata J."/>
            <person name="Shigenobu S."/>
        </authorList>
    </citation>
    <scope>NUCLEOTIDE SEQUENCE [LARGE SCALE GENOMIC DNA]</scope>
</reference>
<name>A0AAV4JCP9_9GAST</name>
<organism evidence="1 2">
    <name type="scientific">Elysia marginata</name>
    <dbReference type="NCBI Taxonomy" id="1093978"/>
    <lineage>
        <taxon>Eukaryota</taxon>
        <taxon>Metazoa</taxon>
        <taxon>Spiralia</taxon>
        <taxon>Lophotrochozoa</taxon>
        <taxon>Mollusca</taxon>
        <taxon>Gastropoda</taxon>
        <taxon>Heterobranchia</taxon>
        <taxon>Euthyneura</taxon>
        <taxon>Panpulmonata</taxon>
        <taxon>Sacoglossa</taxon>
        <taxon>Placobranchoidea</taxon>
        <taxon>Plakobranchidae</taxon>
        <taxon>Elysia</taxon>
    </lineage>
</organism>
<accession>A0AAV4JCP9</accession>